<keyword evidence="3" id="KW-1185">Reference proteome</keyword>
<evidence type="ECO:0000256" key="1">
    <source>
        <dbReference type="SAM" id="MobiDB-lite"/>
    </source>
</evidence>
<sequence length="71" mass="7060">MCSDDTADDDGDGIRSESPLLSCPSCGQPITALTSSGPHSGTVEPCGCSVAPGLIHKESVHGTDGEGDDGE</sequence>
<protein>
    <recommendedName>
        <fullName evidence="4">Small CPxCG-related zinc finger protein</fullName>
    </recommendedName>
</protein>
<evidence type="ECO:0000313" key="3">
    <source>
        <dbReference type="Proteomes" id="UP001154061"/>
    </source>
</evidence>
<accession>A0A9Q4Q3Q0</accession>
<gene>
    <name evidence="2" type="ORF">NDI89_12810</name>
</gene>
<proteinExistence type="predicted"/>
<dbReference type="EMBL" id="JAMQOT010000004">
    <property type="protein sequence ID" value="MDF9746463.1"/>
    <property type="molecule type" value="Genomic_DNA"/>
</dbReference>
<feature type="compositionally biased region" description="Acidic residues" evidence="1">
    <location>
        <begin position="1"/>
        <end position="11"/>
    </location>
</feature>
<evidence type="ECO:0008006" key="4">
    <source>
        <dbReference type="Google" id="ProtNLM"/>
    </source>
</evidence>
<name>A0A9Q4Q3Q0_9EURY</name>
<dbReference type="RefSeq" id="WP_277522009.1">
    <property type="nucleotide sequence ID" value="NZ_JAMQOT010000004.1"/>
</dbReference>
<dbReference type="Proteomes" id="UP001154061">
    <property type="component" value="Unassembled WGS sequence"/>
</dbReference>
<dbReference type="AlphaFoldDB" id="A0A9Q4Q3Q0"/>
<evidence type="ECO:0000313" key="2">
    <source>
        <dbReference type="EMBL" id="MDF9746463.1"/>
    </source>
</evidence>
<comment type="caution">
    <text evidence="2">The sequence shown here is derived from an EMBL/GenBank/DDBJ whole genome shotgun (WGS) entry which is preliminary data.</text>
</comment>
<feature type="region of interest" description="Disordered" evidence="1">
    <location>
        <begin position="1"/>
        <end position="21"/>
    </location>
</feature>
<organism evidence="2 3">
    <name type="scientific">Natrinema salsiterrestre</name>
    <dbReference type="NCBI Taxonomy" id="2950540"/>
    <lineage>
        <taxon>Archaea</taxon>
        <taxon>Methanobacteriati</taxon>
        <taxon>Methanobacteriota</taxon>
        <taxon>Stenosarchaea group</taxon>
        <taxon>Halobacteria</taxon>
        <taxon>Halobacteriales</taxon>
        <taxon>Natrialbaceae</taxon>
        <taxon>Natrinema</taxon>
    </lineage>
</organism>
<reference evidence="2" key="1">
    <citation type="submission" date="2022-06" db="EMBL/GenBank/DDBJ databases">
        <title>Natrinema sp. a new haloarchaeum isolate from saline soil.</title>
        <authorList>
            <person name="Strakova D."/>
            <person name="Galisteo C."/>
            <person name="Sanchez-Porro C."/>
            <person name="Ventosa A."/>
        </authorList>
    </citation>
    <scope>NUCLEOTIDE SEQUENCE</scope>
    <source>
        <strain evidence="2">S1CR25-10</strain>
    </source>
</reference>